<feature type="transmembrane region" description="Helical" evidence="6">
    <location>
        <begin position="386"/>
        <end position="407"/>
    </location>
</feature>
<feature type="transmembrane region" description="Helical" evidence="6">
    <location>
        <begin position="139"/>
        <end position="159"/>
    </location>
</feature>
<keyword evidence="2" id="KW-1003">Cell membrane</keyword>
<comment type="subcellular location">
    <subcellularLocation>
        <location evidence="1">Cell membrane</location>
        <topology evidence="1">Multi-pass membrane protein</topology>
    </subcellularLocation>
</comment>
<feature type="transmembrane region" description="Helical" evidence="6">
    <location>
        <begin position="52"/>
        <end position="74"/>
    </location>
</feature>
<gene>
    <name evidence="8" type="ORF">ACFOOQ_16685</name>
</gene>
<dbReference type="Pfam" id="PF07690">
    <property type="entry name" value="MFS_1"/>
    <property type="match status" value="1"/>
</dbReference>
<evidence type="ECO:0000313" key="8">
    <source>
        <dbReference type="EMBL" id="MFC3677195.1"/>
    </source>
</evidence>
<evidence type="ECO:0000256" key="5">
    <source>
        <dbReference type="ARBA" id="ARBA00023136"/>
    </source>
</evidence>
<keyword evidence="5 6" id="KW-0472">Membrane</keyword>
<evidence type="ECO:0000259" key="7">
    <source>
        <dbReference type="PROSITE" id="PS50850"/>
    </source>
</evidence>
<evidence type="ECO:0000256" key="1">
    <source>
        <dbReference type="ARBA" id="ARBA00004651"/>
    </source>
</evidence>
<dbReference type="InterPro" id="IPR011701">
    <property type="entry name" value="MFS"/>
</dbReference>
<dbReference type="Proteomes" id="UP001595711">
    <property type="component" value="Unassembled WGS sequence"/>
</dbReference>
<dbReference type="PANTHER" id="PTHR43124">
    <property type="entry name" value="PURINE EFFLUX PUMP PBUE"/>
    <property type="match status" value="1"/>
</dbReference>
<feature type="transmembrane region" description="Helical" evidence="6">
    <location>
        <begin position="171"/>
        <end position="190"/>
    </location>
</feature>
<dbReference type="SUPFAM" id="SSF103473">
    <property type="entry name" value="MFS general substrate transporter"/>
    <property type="match status" value="1"/>
</dbReference>
<feature type="transmembrane region" description="Helical" evidence="6">
    <location>
        <begin position="292"/>
        <end position="311"/>
    </location>
</feature>
<keyword evidence="9" id="KW-1185">Reference proteome</keyword>
<feature type="transmembrane region" description="Helical" evidence="6">
    <location>
        <begin position="112"/>
        <end position="132"/>
    </location>
</feature>
<dbReference type="PROSITE" id="PS50850">
    <property type="entry name" value="MFS"/>
    <property type="match status" value="1"/>
</dbReference>
<feature type="transmembrane region" description="Helical" evidence="6">
    <location>
        <begin position="317"/>
        <end position="336"/>
    </location>
</feature>
<dbReference type="PANTHER" id="PTHR43124:SF3">
    <property type="entry name" value="CHLORAMPHENICOL EFFLUX PUMP RV0191"/>
    <property type="match status" value="1"/>
</dbReference>
<feature type="domain" description="Major facilitator superfamily (MFS) profile" evidence="7">
    <location>
        <begin position="16"/>
        <end position="413"/>
    </location>
</feature>
<evidence type="ECO:0000313" key="9">
    <source>
        <dbReference type="Proteomes" id="UP001595711"/>
    </source>
</evidence>
<feature type="transmembrane region" description="Helical" evidence="6">
    <location>
        <begin position="257"/>
        <end position="280"/>
    </location>
</feature>
<feature type="transmembrane region" description="Helical" evidence="6">
    <location>
        <begin position="12"/>
        <end position="32"/>
    </location>
</feature>
<feature type="transmembrane region" description="Helical" evidence="6">
    <location>
        <begin position="211"/>
        <end position="237"/>
    </location>
</feature>
<organism evidence="8 9">
    <name type="scientific">Ferrovibrio xuzhouensis</name>
    <dbReference type="NCBI Taxonomy" id="1576914"/>
    <lineage>
        <taxon>Bacteria</taxon>
        <taxon>Pseudomonadati</taxon>
        <taxon>Pseudomonadota</taxon>
        <taxon>Alphaproteobacteria</taxon>
        <taxon>Rhodospirillales</taxon>
        <taxon>Rhodospirillaceae</taxon>
        <taxon>Ferrovibrio</taxon>
    </lineage>
</organism>
<evidence type="ECO:0000256" key="2">
    <source>
        <dbReference type="ARBA" id="ARBA00022475"/>
    </source>
</evidence>
<evidence type="ECO:0000256" key="6">
    <source>
        <dbReference type="SAM" id="Phobius"/>
    </source>
</evidence>
<dbReference type="Gene3D" id="1.20.1250.20">
    <property type="entry name" value="MFS general substrate transporter like domains"/>
    <property type="match status" value="2"/>
</dbReference>
<evidence type="ECO:0000256" key="4">
    <source>
        <dbReference type="ARBA" id="ARBA00022989"/>
    </source>
</evidence>
<keyword evidence="3 6" id="KW-0812">Transmembrane</keyword>
<protein>
    <submittedName>
        <fullName evidence="8">Nitrate/nitrite transporter</fullName>
    </submittedName>
</protein>
<proteinExistence type="predicted"/>
<accession>A0ABV7VI55</accession>
<dbReference type="InterPro" id="IPR050189">
    <property type="entry name" value="MFS_Efflux_Transporters"/>
</dbReference>
<dbReference type="InterPro" id="IPR036259">
    <property type="entry name" value="MFS_trans_sf"/>
</dbReference>
<comment type="caution">
    <text evidence="8">The sequence shown here is derived from an EMBL/GenBank/DDBJ whole genome shotgun (WGS) entry which is preliminary data.</text>
</comment>
<dbReference type="RefSeq" id="WP_379728740.1">
    <property type="nucleotide sequence ID" value="NZ_JBHRYJ010000004.1"/>
</dbReference>
<feature type="transmembrane region" description="Helical" evidence="6">
    <location>
        <begin position="86"/>
        <end position="106"/>
    </location>
</feature>
<dbReference type="InterPro" id="IPR020846">
    <property type="entry name" value="MFS_dom"/>
</dbReference>
<evidence type="ECO:0000256" key="3">
    <source>
        <dbReference type="ARBA" id="ARBA00022692"/>
    </source>
</evidence>
<sequence length="414" mass="43586">MPVPLRPSAAFVAGRVLFPFACGYFLSYLFRSVNAVIAPNLQADLGIGAGDLGTLTAAYFVTFAAAQLPVGILLDRFGPPRVQAGLLLIAAIGAAAFASADSLPLLALARALIGFGVAGGLMSAMKAIAIWLPRDRWAFANGAFMAAGGLGALAATVPVQWGLQFVGWPVLFWLLGGLSVLAALQIWLAVPEKMDTGTGDDVSLAAQLRDYWAFLLDARFLKIAPVSVIGMGSGMSIQTLWTGPFLRDAGGLDQAHAAQIQFLLAVALTAGFMLTGMIADRLQRFGVSLAQTMIWSTALYAVCLGGIAAGLAPASPLLWSAFGLICLTTVLAYPIISADFPVEKSGRVNALLNAVVFGLTFVIQAGTGWIIDLWPKTAAGHYPAAAYQWSFGILAVLLVITLVWYAIPLRDRRD</sequence>
<keyword evidence="4 6" id="KW-1133">Transmembrane helix</keyword>
<reference evidence="9" key="1">
    <citation type="journal article" date="2019" name="Int. J. Syst. Evol. Microbiol.">
        <title>The Global Catalogue of Microorganisms (GCM) 10K type strain sequencing project: providing services to taxonomists for standard genome sequencing and annotation.</title>
        <authorList>
            <consortium name="The Broad Institute Genomics Platform"/>
            <consortium name="The Broad Institute Genome Sequencing Center for Infectious Disease"/>
            <person name="Wu L."/>
            <person name="Ma J."/>
        </authorList>
    </citation>
    <scope>NUCLEOTIDE SEQUENCE [LARGE SCALE GENOMIC DNA]</scope>
    <source>
        <strain evidence="9">KCTC 42182</strain>
    </source>
</reference>
<dbReference type="EMBL" id="JBHRYJ010000004">
    <property type="protein sequence ID" value="MFC3677195.1"/>
    <property type="molecule type" value="Genomic_DNA"/>
</dbReference>
<name>A0ABV7VI55_9PROT</name>
<feature type="transmembrane region" description="Helical" evidence="6">
    <location>
        <begin position="348"/>
        <end position="371"/>
    </location>
</feature>